<reference evidence="3" key="1">
    <citation type="journal article" date="2019" name="Int. J. Syst. Evol. Microbiol.">
        <title>The Global Catalogue of Microorganisms (GCM) 10K type strain sequencing project: providing services to taxonomists for standard genome sequencing and annotation.</title>
        <authorList>
            <consortium name="The Broad Institute Genomics Platform"/>
            <consortium name="The Broad Institute Genome Sequencing Center for Infectious Disease"/>
            <person name="Wu L."/>
            <person name="Ma J."/>
        </authorList>
    </citation>
    <scope>NUCLEOTIDE SEQUENCE [LARGE SCALE GENOMIC DNA]</scope>
    <source>
        <strain evidence="3">KCTC 12907</strain>
    </source>
</reference>
<dbReference type="PANTHER" id="PTHR12110:SF41">
    <property type="entry name" value="INOSOSE DEHYDRATASE"/>
    <property type="match status" value="1"/>
</dbReference>
<keyword evidence="3" id="KW-1185">Reference proteome</keyword>
<accession>A0ABW2F6I3</accession>
<feature type="domain" description="Xylose isomerase-like TIM barrel" evidence="1">
    <location>
        <begin position="19"/>
        <end position="283"/>
    </location>
</feature>
<name>A0ABW2F6I3_9BACL</name>
<dbReference type="Pfam" id="PF01261">
    <property type="entry name" value="AP_endonuc_2"/>
    <property type="match status" value="1"/>
</dbReference>
<dbReference type="EMBL" id="JBHTAI010000002">
    <property type="protein sequence ID" value="MFC7147797.1"/>
    <property type="molecule type" value="Genomic_DNA"/>
</dbReference>
<dbReference type="SUPFAM" id="SSF51658">
    <property type="entry name" value="Xylose isomerase-like"/>
    <property type="match status" value="1"/>
</dbReference>
<sequence length="299" mass="33695">MKFSVITDVLGTDSFEEALRIAKQLGFEYIDIRAKLDGSRLDMISLEQAADLKRKVDANGLKVSALTSWAINPCSFSGPPTYDNYDESFHIEMLAKLEHLSQLANVFNTQYLRTYSLSKPEGFDRLSDEDKEIHYQHNAKIMRRHAETAAKYNKILIIENEPPTLTGSAKELGIMIKLVNHPNLKVNWDIVNEWIGGGYASVDAYEHIKGHVDQVHLKGGFGKPDSADESHPYGKFLKVGIPGKDDFNHAAIMKEIVKHDPQVMMTFDPHYSSLDAADQLGEVEVIRQSKQFIESIFKA</sequence>
<proteinExistence type="predicted"/>
<comment type="caution">
    <text evidence="2">The sequence shown here is derived from an EMBL/GenBank/DDBJ whole genome shotgun (WGS) entry which is preliminary data.</text>
</comment>
<gene>
    <name evidence="2" type="ORF">ACFQMJ_04530</name>
</gene>
<dbReference type="GO" id="GO:0016853">
    <property type="term" value="F:isomerase activity"/>
    <property type="evidence" value="ECO:0007669"/>
    <property type="project" value="UniProtKB-KW"/>
</dbReference>
<dbReference type="Gene3D" id="3.20.20.150">
    <property type="entry name" value="Divalent-metal-dependent TIM barrel enzymes"/>
    <property type="match status" value="1"/>
</dbReference>
<evidence type="ECO:0000313" key="3">
    <source>
        <dbReference type="Proteomes" id="UP001596378"/>
    </source>
</evidence>
<keyword evidence="2" id="KW-0413">Isomerase</keyword>
<protein>
    <submittedName>
        <fullName evidence="2">Sugar phosphate isomerase/epimerase family protein</fullName>
    </submittedName>
</protein>
<evidence type="ECO:0000313" key="2">
    <source>
        <dbReference type="EMBL" id="MFC7147797.1"/>
    </source>
</evidence>
<dbReference type="InterPro" id="IPR013022">
    <property type="entry name" value="Xyl_isomerase-like_TIM-brl"/>
</dbReference>
<evidence type="ECO:0000259" key="1">
    <source>
        <dbReference type="Pfam" id="PF01261"/>
    </source>
</evidence>
<dbReference type="InterPro" id="IPR036237">
    <property type="entry name" value="Xyl_isomerase-like_sf"/>
</dbReference>
<dbReference type="Proteomes" id="UP001596378">
    <property type="component" value="Unassembled WGS sequence"/>
</dbReference>
<dbReference type="PANTHER" id="PTHR12110">
    <property type="entry name" value="HYDROXYPYRUVATE ISOMERASE"/>
    <property type="match status" value="1"/>
</dbReference>
<dbReference type="RefSeq" id="WP_378048061.1">
    <property type="nucleotide sequence ID" value="NZ_JBHMDN010000016.1"/>
</dbReference>
<organism evidence="2 3">
    <name type="scientific">Cohnella cellulosilytica</name>
    <dbReference type="NCBI Taxonomy" id="986710"/>
    <lineage>
        <taxon>Bacteria</taxon>
        <taxon>Bacillati</taxon>
        <taxon>Bacillota</taxon>
        <taxon>Bacilli</taxon>
        <taxon>Bacillales</taxon>
        <taxon>Paenibacillaceae</taxon>
        <taxon>Cohnella</taxon>
    </lineage>
</organism>
<dbReference type="InterPro" id="IPR050312">
    <property type="entry name" value="IolE/XylAMocC-like"/>
</dbReference>